<sequence length="210" mass="22917">MDLFQKIWAAFAVLLVALACVISGADLFVSTLSMVGILFVLGVSFKKPESQLLGAAFCGFLAYASFGAGFFANALVNGAFLLPATIFGYFYWKRRTGAGNLERSLSKTQFMQMSTAIATATIITFFFTIGAGGALPLLDAFTAVLPVAATLLMIGAYRDQWLLWIPYNAIQAFMWFTAASLQPAVLAVFVVKLVFLINSLIGYYYWRKEA</sequence>
<keyword evidence="3" id="KW-1003">Cell membrane</keyword>
<dbReference type="NCBIfam" id="TIGR01528">
    <property type="entry name" value="NMN_trans_PnuC"/>
    <property type="match status" value="1"/>
</dbReference>
<evidence type="ECO:0000256" key="6">
    <source>
        <dbReference type="ARBA" id="ARBA00023136"/>
    </source>
</evidence>
<dbReference type="PANTHER" id="PTHR36122:SF2">
    <property type="entry name" value="NICOTINAMIDE RIBOSIDE TRANSPORTER PNUC"/>
    <property type="match status" value="1"/>
</dbReference>
<keyword evidence="4 7" id="KW-0812">Transmembrane</keyword>
<evidence type="ECO:0000256" key="1">
    <source>
        <dbReference type="ARBA" id="ARBA00004651"/>
    </source>
</evidence>
<dbReference type="EMBL" id="JQ340389">
    <property type="protein sequence ID" value="AFB83920.1"/>
    <property type="molecule type" value="Genomic_DNA"/>
</dbReference>
<feature type="transmembrane region" description="Helical" evidence="7">
    <location>
        <begin position="74"/>
        <end position="92"/>
    </location>
</feature>
<keyword evidence="5 7" id="KW-1133">Transmembrane helix</keyword>
<dbReference type="RefSeq" id="YP_007007886.1">
    <property type="nucleotide sequence ID" value="NC_019529.1"/>
</dbReference>
<evidence type="ECO:0008006" key="10">
    <source>
        <dbReference type="Google" id="ProtNLM"/>
    </source>
</evidence>
<dbReference type="PANTHER" id="PTHR36122">
    <property type="entry name" value="NICOTINAMIDE RIBOSIDE TRANSPORTER PNUC"/>
    <property type="match status" value="1"/>
</dbReference>
<evidence type="ECO:0000256" key="5">
    <source>
        <dbReference type="ARBA" id="ARBA00022989"/>
    </source>
</evidence>
<organism evidence="8 9">
    <name type="scientific">Vibrio phage pVp-1</name>
    <dbReference type="NCBI Taxonomy" id="1150989"/>
    <lineage>
        <taxon>Viruses</taxon>
        <taxon>Duplodnaviria</taxon>
        <taxon>Heunggongvirae</taxon>
        <taxon>Uroviricota</taxon>
        <taxon>Caudoviricetes</taxon>
        <taxon>Demerecviridae</taxon>
        <taxon>Ermolyevavirinae</taxon>
        <taxon>Vipunavirus</taxon>
        <taxon>Vipunavirus pVp1</taxon>
    </lineage>
</organism>
<feature type="transmembrane region" description="Helical" evidence="7">
    <location>
        <begin position="161"/>
        <end position="178"/>
    </location>
</feature>
<evidence type="ECO:0000313" key="8">
    <source>
        <dbReference type="EMBL" id="AFB83920.1"/>
    </source>
</evidence>
<evidence type="ECO:0000256" key="4">
    <source>
        <dbReference type="ARBA" id="ARBA00022692"/>
    </source>
</evidence>
<keyword evidence="2" id="KW-0813">Transport</keyword>
<dbReference type="KEGG" id="vg:14013329"/>
<dbReference type="PROSITE" id="PS51257">
    <property type="entry name" value="PROKAR_LIPOPROTEIN"/>
    <property type="match status" value="1"/>
</dbReference>
<evidence type="ECO:0000256" key="3">
    <source>
        <dbReference type="ARBA" id="ARBA00022475"/>
    </source>
</evidence>
<proteinExistence type="predicted"/>
<dbReference type="OrthoDB" id="8162at10239"/>
<dbReference type="Pfam" id="PF04973">
    <property type="entry name" value="NMN_transporter"/>
    <property type="match status" value="1"/>
</dbReference>
<keyword evidence="6 7" id="KW-0472">Membrane</keyword>
<dbReference type="GO" id="GO:0005886">
    <property type="term" value="C:plasma membrane"/>
    <property type="evidence" value="ECO:0007669"/>
    <property type="project" value="UniProtKB-SubCell"/>
</dbReference>
<evidence type="ECO:0000256" key="7">
    <source>
        <dbReference type="SAM" id="Phobius"/>
    </source>
</evidence>
<feature type="transmembrane region" description="Helical" evidence="7">
    <location>
        <begin position="184"/>
        <end position="206"/>
    </location>
</feature>
<comment type="subcellular location">
    <subcellularLocation>
        <location evidence="1">Cell membrane</location>
        <topology evidence="1">Multi-pass membrane protein</topology>
    </subcellularLocation>
</comment>
<dbReference type="GeneID" id="14013329"/>
<evidence type="ECO:0000256" key="2">
    <source>
        <dbReference type="ARBA" id="ARBA00022448"/>
    </source>
</evidence>
<dbReference type="GO" id="GO:0034257">
    <property type="term" value="F:nicotinamide riboside transmembrane transporter activity"/>
    <property type="evidence" value="ECO:0007669"/>
    <property type="project" value="InterPro"/>
</dbReference>
<protein>
    <recommendedName>
        <fullName evidence="10">Nicotinamide mononucleotide transporter</fullName>
    </recommendedName>
</protein>
<keyword evidence="9" id="KW-1185">Reference proteome</keyword>
<reference evidence="8 9" key="1">
    <citation type="journal article" date="2012" name="J. Virol.">
        <title>Complete Genome Sequence of a Novel Marine Siphovirus, pVp-1, Infecting Vibrio parahaemolyticus.</title>
        <authorList>
            <person name="Kim J.H."/>
            <person name="Jun J.W."/>
            <person name="Choresca C.H."/>
            <person name="Shin S.P."/>
            <person name="Han J.E."/>
            <person name="Park S.C."/>
        </authorList>
    </citation>
    <scope>NUCLEOTIDE SEQUENCE [LARGE SCALE GENOMIC DNA]</scope>
</reference>
<dbReference type="Proteomes" id="UP000007520">
    <property type="component" value="Segment"/>
</dbReference>
<feature type="transmembrane region" description="Helical" evidence="7">
    <location>
        <begin position="137"/>
        <end position="154"/>
    </location>
</feature>
<gene>
    <name evidence="8" type="ORF">pVp-1_0063</name>
</gene>
<name>H6WXF4_9CAUD</name>
<feature type="transmembrane region" description="Helical" evidence="7">
    <location>
        <begin position="113"/>
        <end position="131"/>
    </location>
</feature>
<dbReference type="InterPro" id="IPR006419">
    <property type="entry name" value="NMN_transpt_PnuC"/>
</dbReference>
<evidence type="ECO:0000313" key="9">
    <source>
        <dbReference type="Proteomes" id="UP000007520"/>
    </source>
</evidence>
<accession>H6WXF4</accession>